<dbReference type="AlphaFoldDB" id="A0A8S1SVA5"/>
<keyword evidence="5" id="KW-1185">Reference proteome</keyword>
<dbReference type="InterPro" id="IPR006671">
    <property type="entry name" value="Cyclin_N"/>
</dbReference>
<dbReference type="SMART" id="SM00385">
    <property type="entry name" value="CYCLIN"/>
    <property type="match status" value="1"/>
</dbReference>
<feature type="compositionally biased region" description="Basic residues" evidence="2">
    <location>
        <begin position="8"/>
        <end position="17"/>
    </location>
</feature>
<sequence length="427" mass="51674">MQSNVKKQNSRARKGQKQRNLEIKTNCDSVKFKSNQAACEYEQTATKKVKNENTISPIITEETPNLEQRIESQQNSQKLENLISNEFGKDLSSFTFNNSLDNNQEEEQETLNEFMREQVKFEEIYSYQKNYLNNQNEIQSHMVAILFDWLVEVAHSFHFKRETFYLSRNYVERYLLRQPNVLRAKFQLLGVAAIFIAHKCEEIYPKTLKDFHRLIQDQYTIQEIEEMEVAILKCLDFRMNPNTPIFWLNYYTKLWDEYIMDKELKVSLKERSNESYYRYRELVQLFDICLIDYRFKKDEKITALSLIYLVIAKSLQIFEDYRKMANSQVEVKCFFDSNHEYNQIFRQFIDQSDLYLHFDRKIEFKDLRDVVCETTKYFILRFDNTLPRVLLNNQEFIDELQHEELLSFQTYNRNTIETINYLLKQKQ</sequence>
<dbReference type="Proteomes" id="UP000683925">
    <property type="component" value="Unassembled WGS sequence"/>
</dbReference>
<keyword evidence="1" id="KW-0195">Cyclin</keyword>
<feature type="region of interest" description="Disordered" evidence="2">
    <location>
        <begin position="1"/>
        <end position="21"/>
    </location>
</feature>
<dbReference type="Pfam" id="PF00134">
    <property type="entry name" value="Cyclin_N"/>
    <property type="match status" value="1"/>
</dbReference>
<dbReference type="EMBL" id="CAJJDP010000015">
    <property type="protein sequence ID" value="CAD8143990.1"/>
    <property type="molecule type" value="Genomic_DNA"/>
</dbReference>
<gene>
    <name evidence="4" type="ORF">POCTA_138.1.T0150319</name>
</gene>
<dbReference type="InterPro" id="IPR039361">
    <property type="entry name" value="Cyclin"/>
</dbReference>
<evidence type="ECO:0000259" key="3">
    <source>
        <dbReference type="SMART" id="SM00385"/>
    </source>
</evidence>
<evidence type="ECO:0000256" key="1">
    <source>
        <dbReference type="RuleBase" id="RU000383"/>
    </source>
</evidence>
<name>A0A8S1SVA5_PAROT</name>
<dbReference type="PANTHER" id="PTHR10177">
    <property type="entry name" value="CYCLINS"/>
    <property type="match status" value="1"/>
</dbReference>
<proteinExistence type="inferred from homology"/>
<comment type="caution">
    <text evidence="4">The sequence shown here is derived from an EMBL/GenBank/DDBJ whole genome shotgun (WGS) entry which is preliminary data.</text>
</comment>
<dbReference type="OMA" id="NQAACEY"/>
<dbReference type="InterPro" id="IPR013763">
    <property type="entry name" value="Cyclin-like_dom"/>
</dbReference>
<protein>
    <recommendedName>
        <fullName evidence="3">Cyclin-like domain-containing protein</fullName>
    </recommendedName>
</protein>
<dbReference type="OrthoDB" id="5590282at2759"/>
<comment type="similarity">
    <text evidence="1">Belongs to the cyclin family.</text>
</comment>
<evidence type="ECO:0000256" key="2">
    <source>
        <dbReference type="SAM" id="MobiDB-lite"/>
    </source>
</evidence>
<accession>A0A8S1SVA5</accession>
<evidence type="ECO:0000313" key="4">
    <source>
        <dbReference type="EMBL" id="CAD8143990.1"/>
    </source>
</evidence>
<feature type="domain" description="Cyclin-like" evidence="3">
    <location>
        <begin position="148"/>
        <end position="233"/>
    </location>
</feature>
<evidence type="ECO:0000313" key="5">
    <source>
        <dbReference type="Proteomes" id="UP000683925"/>
    </source>
</evidence>
<organism evidence="4 5">
    <name type="scientific">Paramecium octaurelia</name>
    <dbReference type="NCBI Taxonomy" id="43137"/>
    <lineage>
        <taxon>Eukaryota</taxon>
        <taxon>Sar</taxon>
        <taxon>Alveolata</taxon>
        <taxon>Ciliophora</taxon>
        <taxon>Intramacronucleata</taxon>
        <taxon>Oligohymenophorea</taxon>
        <taxon>Peniculida</taxon>
        <taxon>Parameciidae</taxon>
        <taxon>Paramecium</taxon>
    </lineage>
</organism>
<dbReference type="FunFam" id="1.10.472.10:FF:000221">
    <property type="entry name" value="G1/S-specific cyclin e2-like protein"/>
    <property type="match status" value="1"/>
</dbReference>
<reference evidence="4" key="1">
    <citation type="submission" date="2021-01" db="EMBL/GenBank/DDBJ databases">
        <authorList>
            <consortium name="Genoscope - CEA"/>
            <person name="William W."/>
        </authorList>
    </citation>
    <scope>NUCLEOTIDE SEQUENCE</scope>
</reference>